<keyword evidence="1" id="KW-0812">Transmembrane</keyword>
<evidence type="ECO:0008006" key="4">
    <source>
        <dbReference type="Google" id="ProtNLM"/>
    </source>
</evidence>
<keyword evidence="1" id="KW-1133">Transmembrane helix</keyword>
<dbReference type="STRING" id="1855823.MCCS_09500"/>
<sequence length="61" mass="6710">MKKSTITQFTLACFAVLMLILFSIGLAEGNFLIMGAAVILFIATFGVGFTFKKKFRENGEL</sequence>
<evidence type="ECO:0000313" key="2">
    <source>
        <dbReference type="EMBL" id="ARQ06597.1"/>
    </source>
</evidence>
<proteinExistence type="predicted"/>
<dbReference type="KEGG" id="mcak:MCCS_09500"/>
<feature type="transmembrane region" description="Helical" evidence="1">
    <location>
        <begin position="31"/>
        <end position="51"/>
    </location>
</feature>
<keyword evidence="1" id="KW-0472">Membrane</keyword>
<dbReference type="GeneID" id="35295082"/>
<name>A0A1W7AAF5_9STAP</name>
<dbReference type="OrthoDB" id="2390395at2"/>
<feature type="transmembrane region" description="Helical" evidence="1">
    <location>
        <begin position="7"/>
        <end position="25"/>
    </location>
</feature>
<keyword evidence="3" id="KW-1185">Reference proteome</keyword>
<dbReference type="AlphaFoldDB" id="A0A1W7AAF5"/>
<organism evidence="2 3">
    <name type="scientific">Macrococcoides canis</name>
    <dbReference type="NCBI Taxonomy" id="1855823"/>
    <lineage>
        <taxon>Bacteria</taxon>
        <taxon>Bacillati</taxon>
        <taxon>Bacillota</taxon>
        <taxon>Bacilli</taxon>
        <taxon>Bacillales</taxon>
        <taxon>Staphylococcaceae</taxon>
        <taxon>Macrococcoides</taxon>
    </lineage>
</organism>
<dbReference type="Pfam" id="PF17259">
    <property type="entry name" value="DUF5325"/>
    <property type="match status" value="1"/>
</dbReference>
<accession>A0A1W7AAF5</accession>
<evidence type="ECO:0000313" key="3">
    <source>
        <dbReference type="Proteomes" id="UP000194154"/>
    </source>
</evidence>
<dbReference type="RefSeq" id="WP_086042258.1">
    <property type="nucleotide sequence ID" value="NZ_CBCRZA010000006.1"/>
</dbReference>
<dbReference type="InterPro" id="IPR035211">
    <property type="entry name" value="DUF5325"/>
</dbReference>
<evidence type="ECO:0000256" key="1">
    <source>
        <dbReference type="SAM" id="Phobius"/>
    </source>
</evidence>
<dbReference type="EMBL" id="CP021059">
    <property type="protein sequence ID" value="ARQ06597.1"/>
    <property type="molecule type" value="Genomic_DNA"/>
</dbReference>
<dbReference type="Proteomes" id="UP000194154">
    <property type="component" value="Chromosome"/>
</dbReference>
<gene>
    <name evidence="2" type="ORF">MCCS_09500</name>
</gene>
<protein>
    <recommendedName>
        <fullName evidence="4">YlaF family protein</fullName>
    </recommendedName>
</protein>
<reference evidence="2 3" key="1">
    <citation type="journal article" date="2017" name="Int. J. Syst. Evol. Microbiol.">
        <title>Macrococcus canis sp. nov., a skin bacterium associated with infections in dogs.</title>
        <authorList>
            <person name="Gobeli Brawand S."/>
            <person name="Cotting K."/>
            <person name="Gomez-Sanz E."/>
            <person name="Collaud A."/>
            <person name="Thomann A."/>
            <person name="Brodard I."/>
            <person name="Rodriguez-Campos S."/>
            <person name="Strauss C."/>
            <person name="Perreten V."/>
        </authorList>
    </citation>
    <scope>NUCLEOTIDE SEQUENCE [LARGE SCALE GENOMIC DNA]</scope>
    <source>
        <strain evidence="2 3">KM45013</strain>
    </source>
</reference>